<evidence type="ECO:0000313" key="2">
    <source>
        <dbReference type="EnsemblMetazoa" id="GAUT015908-PA"/>
    </source>
</evidence>
<sequence>MISILPPPPPPPSPPPPPIFFFIVLFTIRTRLYALIFCNTLLTFTGNTYFRHRVHFAHEMTLHPSFDGQYKSDLLFSILCLQHQTICNNVHKNIKFRSHYNKDQ</sequence>
<evidence type="ECO:0000256" key="1">
    <source>
        <dbReference type="SAM" id="Phobius"/>
    </source>
</evidence>
<proteinExistence type="predicted"/>
<dbReference type="Proteomes" id="UP000078200">
    <property type="component" value="Unassembled WGS sequence"/>
</dbReference>
<keyword evidence="3" id="KW-1185">Reference proteome</keyword>
<dbReference type="SUPFAM" id="SSF101447">
    <property type="entry name" value="Formin homology 2 domain (FH2 domain)"/>
    <property type="match status" value="1"/>
</dbReference>
<protein>
    <submittedName>
        <fullName evidence="2">Uncharacterized protein</fullName>
    </submittedName>
</protein>
<reference evidence="2" key="1">
    <citation type="submission" date="2020-05" db="UniProtKB">
        <authorList>
            <consortium name="EnsemblMetazoa"/>
        </authorList>
    </citation>
    <scope>IDENTIFICATION</scope>
    <source>
        <strain evidence="2">TTRI</strain>
    </source>
</reference>
<name>A0A1A9UUL4_GLOAU</name>
<organism evidence="2 3">
    <name type="scientific">Glossina austeni</name>
    <name type="common">Savannah tsetse fly</name>
    <dbReference type="NCBI Taxonomy" id="7395"/>
    <lineage>
        <taxon>Eukaryota</taxon>
        <taxon>Metazoa</taxon>
        <taxon>Ecdysozoa</taxon>
        <taxon>Arthropoda</taxon>
        <taxon>Hexapoda</taxon>
        <taxon>Insecta</taxon>
        <taxon>Pterygota</taxon>
        <taxon>Neoptera</taxon>
        <taxon>Endopterygota</taxon>
        <taxon>Diptera</taxon>
        <taxon>Brachycera</taxon>
        <taxon>Muscomorpha</taxon>
        <taxon>Hippoboscoidea</taxon>
        <taxon>Glossinidae</taxon>
        <taxon>Glossina</taxon>
    </lineage>
</organism>
<keyword evidence="1" id="KW-0472">Membrane</keyword>
<keyword evidence="1" id="KW-1133">Transmembrane helix</keyword>
<feature type="transmembrane region" description="Helical" evidence="1">
    <location>
        <begin position="20"/>
        <end position="44"/>
    </location>
</feature>
<dbReference type="EnsemblMetazoa" id="GAUT015908-RA">
    <property type="protein sequence ID" value="GAUT015908-PA"/>
    <property type="gene ID" value="GAUT015908"/>
</dbReference>
<accession>A0A1A9UUL4</accession>
<dbReference type="AlphaFoldDB" id="A0A1A9UUL4"/>
<keyword evidence="1" id="KW-0812">Transmembrane</keyword>
<dbReference type="VEuPathDB" id="VectorBase:GAUT015908"/>
<evidence type="ECO:0000313" key="3">
    <source>
        <dbReference type="Proteomes" id="UP000078200"/>
    </source>
</evidence>